<evidence type="ECO:0000313" key="1">
    <source>
        <dbReference type="EMBL" id="KAJ4717307.1"/>
    </source>
</evidence>
<sequence>MGRRERYVIPPRMLKRYLEDQILPPPRHLKAPPGLFKLRNVPPRIRRLQWQQQQQTRWTERQILPPVDQFYYRRCCCSEFLPLQPALVGRSVLLQQWVLPEQRTVMLKEEEKKIEKEEEKILEEEMSTVKLDYSRLTSFLEKDESFLTPWSWKPEENKRQSRTDSYFSFNVRERWAVEKEIEPIST</sequence>
<comment type="caution">
    <text evidence="1">The sequence shown here is derived from an EMBL/GenBank/DDBJ whole genome shotgun (WGS) entry which is preliminary data.</text>
</comment>
<name>A0ACC1Y0S0_MELAZ</name>
<protein>
    <submittedName>
        <fullName evidence="1">Uncharacterized protein</fullName>
    </submittedName>
</protein>
<dbReference type="EMBL" id="CM051399">
    <property type="protein sequence ID" value="KAJ4717307.1"/>
    <property type="molecule type" value="Genomic_DNA"/>
</dbReference>
<keyword evidence="2" id="KW-1185">Reference proteome</keyword>
<evidence type="ECO:0000313" key="2">
    <source>
        <dbReference type="Proteomes" id="UP001164539"/>
    </source>
</evidence>
<proteinExistence type="predicted"/>
<reference evidence="1 2" key="1">
    <citation type="journal article" date="2023" name="Science">
        <title>Complex scaffold remodeling in plant triterpene biosynthesis.</title>
        <authorList>
            <person name="De La Pena R."/>
            <person name="Hodgson H."/>
            <person name="Liu J.C."/>
            <person name="Stephenson M.J."/>
            <person name="Martin A.C."/>
            <person name="Owen C."/>
            <person name="Harkess A."/>
            <person name="Leebens-Mack J."/>
            <person name="Jimenez L.E."/>
            <person name="Osbourn A."/>
            <person name="Sattely E.S."/>
        </authorList>
    </citation>
    <scope>NUCLEOTIDE SEQUENCE [LARGE SCALE GENOMIC DNA]</scope>
    <source>
        <strain evidence="2">cv. JPN11</strain>
        <tissue evidence="1">Leaf</tissue>
    </source>
</reference>
<accession>A0ACC1Y0S0</accession>
<organism evidence="1 2">
    <name type="scientific">Melia azedarach</name>
    <name type="common">Chinaberry tree</name>
    <dbReference type="NCBI Taxonomy" id="155640"/>
    <lineage>
        <taxon>Eukaryota</taxon>
        <taxon>Viridiplantae</taxon>
        <taxon>Streptophyta</taxon>
        <taxon>Embryophyta</taxon>
        <taxon>Tracheophyta</taxon>
        <taxon>Spermatophyta</taxon>
        <taxon>Magnoliopsida</taxon>
        <taxon>eudicotyledons</taxon>
        <taxon>Gunneridae</taxon>
        <taxon>Pentapetalae</taxon>
        <taxon>rosids</taxon>
        <taxon>malvids</taxon>
        <taxon>Sapindales</taxon>
        <taxon>Meliaceae</taxon>
        <taxon>Melia</taxon>
    </lineage>
</organism>
<gene>
    <name evidence="1" type="ORF">OWV82_012212</name>
</gene>
<dbReference type="Proteomes" id="UP001164539">
    <property type="component" value="Chromosome 6"/>
</dbReference>